<evidence type="ECO:0000259" key="4">
    <source>
        <dbReference type="Pfam" id="PF07804"/>
    </source>
</evidence>
<dbReference type="EMBL" id="AP022345">
    <property type="protein sequence ID" value="BBU68799.1"/>
    <property type="molecule type" value="Genomic_DNA"/>
</dbReference>
<dbReference type="Pfam" id="PF13657">
    <property type="entry name" value="Couple_hipA"/>
    <property type="match status" value="1"/>
</dbReference>
<dbReference type="PANTHER" id="PTHR37419:SF8">
    <property type="entry name" value="TOXIN YJJJ"/>
    <property type="match status" value="1"/>
</dbReference>
<dbReference type="GO" id="GO:0004674">
    <property type="term" value="F:protein serine/threonine kinase activity"/>
    <property type="evidence" value="ECO:0007669"/>
    <property type="project" value="TreeGrafter"/>
</dbReference>
<dbReference type="PANTHER" id="PTHR37419">
    <property type="entry name" value="SERINE/THREONINE-PROTEIN KINASE TOXIN HIPA"/>
    <property type="match status" value="1"/>
</dbReference>
<gene>
    <name evidence="6" type="ORF">ICHIAU1_10820</name>
</gene>
<proteinExistence type="inferred from homology"/>
<accession>A0A7R6TP86</accession>
<dbReference type="Pfam" id="PF07804">
    <property type="entry name" value="HipA_C"/>
    <property type="match status" value="1"/>
</dbReference>
<dbReference type="OrthoDB" id="9805913at2"/>
<sequence>MISKLRVLYGGKPVGQLAEKQGNIVFQYDPSWLRDGFDLAPGSMPFVDGATPPSRTVFDGLHGVFNDSLPDGWGLLLMDRALKQYRGLDRAQITPLDRLAYMGHRCMGALEYQPELLSEQDGQTIDLADIAAQSERVLDGETTEVLEALRICGGSPGGARPKVTVAFSEDMTRCVSSFNDLPAGYSHWIVKFRNNNRHGTGDPVDIGRLEMAYADMARAAKLDLPKTHLVELKVNGKDEAFFAVERFDRVGSHKIHFLSLAGYAYANHRVPGLDYSSGVLAATKKLTRSDVEVEKAFRLMVFNVLAHNKDDHSKNFAYLFDPADGVWRLAPGYDLTFNAGMANEHTTSINGSGNPTLADIKKVATERKIKNWEAVLDDVRSAVDRWPEFADKHGMAKTRTSEIKRELTRVAKNCST</sequence>
<keyword evidence="3" id="KW-0418">Kinase</keyword>
<dbReference type="Proteomes" id="UP000463961">
    <property type="component" value="Chromosome"/>
</dbReference>
<organism evidence="6 7">
    <name type="scientific">Fluviibacter phosphoraccumulans</name>
    <dbReference type="NCBI Taxonomy" id="1751046"/>
    <lineage>
        <taxon>Bacteria</taxon>
        <taxon>Pseudomonadati</taxon>
        <taxon>Pseudomonadota</taxon>
        <taxon>Betaproteobacteria</taxon>
        <taxon>Rhodocyclales</taxon>
        <taxon>Fluviibacteraceae</taxon>
        <taxon>Fluviibacter</taxon>
    </lineage>
</organism>
<feature type="domain" description="HipA N-terminal subdomain 1" evidence="5">
    <location>
        <begin position="5"/>
        <end position="112"/>
    </location>
</feature>
<dbReference type="InterPro" id="IPR012893">
    <property type="entry name" value="HipA-like_C"/>
</dbReference>
<evidence type="ECO:0000256" key="3">
    <source>
        <dbReference type="ARBA" id="ARBA00022777"/>
    </source>
</evidence>
<evidence type="ECO:0000256" key="2">
    <source>
        <dbReference type="ARBA" id="ARBA00022679"/>
    </source>
</evidence>
<keyword evidence="7" id="KW-1185">Reference proteome</keyword>
<evidence type="ECO:0000259" key="5">
    <source>
        <dbReference type="Pfam" id="PF13657"/>
    </source>
</evidence>
<dbReference type="AlphaFoldDB" id="A0A7R6TP86"/>
<dbReference type="Gene3D" id="1.10.1070.20">
    <property type="match status" value="1"/>
</dbReference>
<evidence type="ECO:0000313" key="6">
    <source>
        <dbReference type="EMBL" id="BBU68799.1"/>
    </source>
</evidence>
<evidence type="ECO:0000256" key="1">
    <source>
        <dbReference type="ARBA" id="ARBA00010164"/>
    </source>
</evidence>
<dbReference type="InterPro" id="IPR017508">
    <property type="entry name" value="HipA_N1"/>
</dbReference>
<name>A0A7R6TP86_9RHOO</name>
<dbReference type="RefSeq" id="WP_162050446.1">
    <property type="nucleotide sequence ID" value="NZ_AP022345.1"/>
</dbReference>
<reference evidence="7" key="1">
    <citation type="submission" date="2020-01" db="EMBL/GenBank/DDBJ databases">
        <title>Phosphoaccumulans saitamaens gen. nov., sp. nov., a polyphosphate accumulating bacterium isolated from surface river water.</title>
        <authorList>
            <person name="Watanabe K."/>
            <person name="Suda W."/>
        </authorList>
    </citation>
    <scope>NUCLEOTIDE SEQUENCE [LARGE SCALE GENOMIC DNA]</scope>
    <source>
        <strain evidence="7">ICHIAU1</strain>
    </source>
</reference>
<dbReference type="InterPro" id="IPR052028">
    <property type="entry name" value="HipA_Ser/Thr_kinase"/>
</dbReference>
<protein>
    <submittedName>
        <fullName evidence="6">Toxin HipA</fullName>
    </submittedName>
</protein>
<dbReference type="GO" id="GO:0005829">
    <property type="term" value="C:cytosol"/>
    <property type="evidence" value="ECO:0007669"/>
    <property type="project" value="TreeGrafter"/>
</dbReference>
<feature type="domain" description="HipA-like C-terminal" evidence="4">
    <location>
        <begin position="155"/>
        <end position="386"/>
    </location>
</feature>
<evidence type="ECO:0000313" key="7">
    <source>
        <dbReference type="Proteomes" id="UP000463961"/>
    </source>
</evidence>
<comment type="similarity">
    <text evidence="1">Belongs to the HipA Ser/Thr kinase family.</text>
</comment>
<keyword evidence="2" id="KW-0808">Transferase</keyword>